<dbReference type="Proteomes" id="UP000015105">
    <property type="component" value="Chromosome 1D"/>
</dbReference>
<protein>
    <submittedName>
        <fullName evidence="1">Uncharacterized protein</fullName>
    </submittedName>
</protein>
<dbReference type="EnsemblPlants" id="AET1Gv20226000.7">
    <property type="protein sequence ID" value="AET1Gv20226000.7"/>
    <property type="gene ID" value="AET1Gv20226000"/>
</dbReference>
<evidence type="ECO:0000313" key="2">
    <source>
        <dbReference type="Proteomes" id="UP000015105"/>
    </source>
</evidence>
<proteinExistence type="predicted"/>
<accession>A0A452XZ21</accession>
<dbReference type="AlphaFoldDB" id="A0A452XZ21"/>
<reference evidence="2" key="2">
    <citation type="journal article" date="2017" name="Nat. Plants">
        <title>The Aegilops tauschii genome reveals multiple impacts of transposons.</title>
        <authorList>
            <person name="Zhao G."/>
            <person name="Zou C."/>
            <person name="Li K."/>
            <person name="Wang K."/>
            <person name="Li T."/>
            <person name="Gao L."/>
            <person name="Zhang X."/>
            <person name="Wang H."/>
            <person name="Yang Z."/>
            <person name="Liu X."/>
            <person name="Jiang W."/>
            <person name="Mao L."/>
            <person name="Kong X."/>
            <person name="Jiao Y."/>
            <person name="Jia J."/>
        </authorList>
    </citation>
    <scope>NUCLEOTIDE SEQUENCE [LARGE SCALE GENOMIC DNA]</scope>
    <source>
        <strain evidence="2">cv. AL8/78</strain>
    </source>
</reference>
<reference evidence="1" key="4">
    <citation type="submission" date="2019-03" db="UniProtKB">
        <authorList>
            <consortium name="EnsemblPlants"/>
        </authorList>
    </citation>
    <scope>IDENTIFICATION</scope>
</reference>
<evidence type="ECO:0000313" key="1">
    <source>
        <dbReference type="EnsemblPlants" id="AET1Gv20226000.7"/>
    </source>
</evidence>
<dbReference type="Gramene" id="AET1Gv20226000.7">
    <property type="protein sequence ID" value="AET1Gv20226000.7"/>
    <property type="gene ID" value="AET1Gv20226000"/>
</dbReference>
<organism evidence="1 2">
    <name type="scientific">Aegilops tauschii subsp. strangulata</name>
    <name type="common">Goatgrass</name>
    <dbReference type="NCBI Taxonomy" id="200361"/>
    <lineage>
        <taxon>Eukaryota</taxon>
        <taxon>Viridiplantae</taxon>
        <taxon>Streptophyta</taxon>
        <taxon>Embryophyta</taxon>
        <taxon>Tracheophyta</taxon>
        <taxon>Spermatophyta</taxon>
        <taxon>Magnoliopsida</taxon>
        <taxon>Liliopsida</taxon>
        <taxon>Poales</taxon>
        <taxon>Poaceae</taxon>
        <taxon>BOP clade</taxon>
        <taxon>Pooideae</taxon>
        <taxon>Triticodae</taxon>
        <taxon>Triticeae</taxon>
        <taxon>Triticinae</taxon>
        <taxon>Aegilops</taxon>
    </lineage>
</organism>
<sequence length="46" mass="5385">RPMNKFAIVHNWVYGIYVPASVTELMNTGKFIKQIKDLYLNLSSHF</sequence>
<reference evidence="1" key="5">
    <citation type="journal article" date="2021" name="G3 (Bethesda)">
        <title>Aegilops tauschii genome assembly Aet v5.0 features greater sequence contiguity and improved annotation.</title>
        <authorList>
            <person name="Wang L."/>
            <person name="Zhu T."/>
            <person name="Rodriguez J.C."/>
            <person name="Deal K.R."/>
            <person name="Dubcovsky J."/>
            <person name="McGuire P.E."/>
            <person name="Lux T."/>
            <person name="Spannagl M."/>
            <person name="Mayer K.F.X."/>
            <person name="Baldrich P."/>
            <person name="Meyers B.C."/>
            <person name="Huo N."/>
            <person name="Gu Y.Q."/>
            <person name="Zhou H."/>
            <person name="Devos K.M."/>
            <person name="Bennetzen J.L."/>
            <person name="Unver T."/>
            <person name="Budak H."/>
            <person name="Gulick P.J."/>
            <person name="Galiba G."/>
            <person name="Kalapos B."/>
            <person name="Nelson D.R."/>
            <person name="Li P."/>
            <person name="You F.M."/>
            <person name="Luo M.C."/>
            <person name="Dvorak J."/>
        </authorList>
    </citation>
    <scope>NUCLEOTIDE SEQUENCE [LARGE SCALE GENOMIC DNA]</scope>
    <source>
        <strain evidence="1">cv. AL8/78</strain>
    </source>
</reference>
<name>A0A452XZ21_AEGTS</name>
<reference evidence="2" key="1">
    <citation type="journal article" date="2014" name="Science">
        <title>Ancient hybridizations among the ancestral genomes of bread wheat.</title>
        <authorList>
            <consortium name="International Wheat Genome Sequencing Consortium,"/>
            <person name="Marcussen T."/>
            <person name="Sandve S.R."/>
            <person name="Heier L."/>
            <person name="Spannagl M."/>
            <person name="Pfeifer M."/>
            <person name="Jakobsen K.S."/>
            <person name="Wulff B.B."/>
            <person name="Steuernagel B."/>
            <person name="Mayer K.F."/>
            <person name="Olsen O.A."/>
        </authorList>
    </citation>
    <scope>NUCLEOTIDE SEQUENCE [LARGE SCALE GENOMIC DNA]</scope>
    <source>
        <strain evidence="2">cv. AL8/78</strain>
    </source>
</reference>
<keyword evidence="2" id="KW-1185">Reference proteome</keyword>
<reference evidence="1" key="3">
    <citation type="journal article" date="2017" name="Nature">
        <title>Genome sequence of the progenitor of the wheat D genome Aegilops tauschii.</title>
        <authorList>
            <person name="Luo M.C."/>
            <person name="Gu Y.Q."/>
            <person name="Puiu D."/>
            <person name="Wang H."/>
            <person name="Twardziok S.O."/>
            <person name="Deal K.R."/>
            <person name="Huo N."/>
            <person name="Zhu T."/>
            <person name="Wang L."/>
            <person name="Wang Y."/>
            <person name="McGuire P.E."/>
            <person name="Liu S."/>
            <person name="Long H."/>
            <person name="Ramasamy R.K."/>
            <person name="Rodriguez J.C."/>
            <person name="Van S.L."/>
            <person name="Yuan L."/>
            <person name="Wang Z."/>
            <person name="Xia Z."/>
            <person name="Xiao L."/>
            <person name="Anderson O.D."/>
            <person name="Ouyang S."/>
            <person name="Liang Y."/>
            <person name="Zimin A.V."/>
            <person name="Pertea G."/>
            <person name="Qi P."/>
            <person name="Bennetzen J.L."/>
            <person name="Dai X."/>
            <person name="Dawson M.W."/>
            <person name="Muller H.G."/>
            <person name="Kugler K."/>
            <person name="Rivarola-Duarte L."/>
            <person name="Spannagl M."/>
            <person name="Mayer K.F.X."/>
            <person name="Lu F.H."/>
            <person name="Bevan M.W."/>
            <person name="Leroy P."/>
            <person name="Li P."/>
            <person name="You F.M."/>
            <person name="Sun Q."/>
            <person name="Liu Z."/>
            <person name="Lyons E."/>
            <person name="Wicker T."/>
            <person name="Salzberg S.L."/>
            <person name="Devos K.M."/>
            <person name="Dvorak J."/>
        </authorList>
    </citation>
    <scope>NUCLEOTIDE SEQUENCE [LARGE SCALE GENOMIC DNA]</scope>
    <source>
        <strain evidence="1">cv. AL8/78</strain>
    </source>
</reference>